<reference evidence="4" key="1">
    <citation type="journal article" date="2015" name="Nature">
        <title>Complex archaea that bridge the gap between prokaryotes and eukaryotes.</title>
        <authorList>
            <person name="Spang A."/>
            <person name="Saw J.H."/>
            <person name="Jorgensen S.L."/>
            <person name="Zaremba-Niedzwiedzka K."/>
            <person name="Martijn J."/>
            <person name="Lind A.E."/>
            <person name="van Eijk R."/>
            <person name="Schleper C."/>
            <person name="Guy L."/>
            <person name="Ettema T.J."/>
        </authorList>
    </citation>
    <scope>NUCLEOTIDE SEQUENCE</scope>
</reference>
<comment type="subcellular location">
    <subcellularLocation>
        <location evidence="1">Cell outer membrane</location>
    </subcellularLocation>
</comment>
<dbReference type="GO" id="GO:0009279">
    <property type="term" value="C:cell outer membrane"/>
    <property type="evidence" value="ECO:0007669"/>
    <property type="project" value="UniProtKB-SubCell"/>
</dbReference>
<comment type="caution">
    <text evidence="4">The sequence shown here is derived from an EMBL/GenBank/DDBJ whole genome shotgun (WGS) entry which is preliminary data.</text>
</comment>
<evidence type="ECO:0000256" key="2">
    <source>
        <dbReference type="ARBA" id="ARBA00023136"/>
    </source>
</evidence>
<evidence type="ECO:0000256" key="3">
    <source>
        <dbReference type="ARBA" id="ARBA00023237"/>
    </source>
</evidence>
<dbReference type="Gene3D" id="2.40.170.20">
    <property type="entry name" value="TonB-dependent receptor, beta-barrel domain"/>
    <property type="match status" value="1"/>
</dbReference>
<evidence type="ECO:0008006" key="5">
    <source>
        <dbReference type="Google" id="ProtNLM"/>
    </source>
</evidence>
<dbReference type="AlphaFoldDB" id="A0A0F9BG05"/>
<keyword evidence="2" id="KW-0472">Membrane</keyword>
<name>A0A0F9BG05_9ZZZZ</name>
<gene>
    <name evidence="4" type="ORF">LCGC14_2451420</name>
</gene>
<accession>A0A0F9BG05</accession>
<feature type="non-terminal residue" evidence="4">
    <location>
        <position position="62"/>
    </location>
</feature>
<protein>
    <recommendedName>
        <fullName evidence="5">TonB-dependent receptor-like beta-barrel domain-containing protein</fullName>
    </recommendedName>
</protein>
<evidence type="ECO:0000256" key="1">
    <source>
        <dbReference type="ARBA" id="ARBA00004442"/>
    </source>
</evidence>
<dbReference type="EMBL" id="LAZR01037945">
    <property type="protein sequence ID" value="KKL20839.1"/>
    <property type="molecule type" value="Genomic_DNA"/>
</dbReference>
<dbReference type="SUPFAM" id="SSF56935">
    <property type="entry name" value="Porins"/>
    <property type="match status" value="1"/>
</dbReference>
<keyword evidence="3" id="KW-0998">Cell outer membrane</keyword>
<dbReference type="InterPro" id="IPR036942">
    <property type="entry name" value="Beta-barrel_TonB_sf"/>
</dbReference>
<evidence type="ECO:0000313" key="4">
    <source>
        <dbReference type="EMBL" id="KKL20839.1"/>
    </source>
</evidence>
<proteinExistence type="predicted"/>
<organism evidence="4">
    <name type="scientific">marine sediment metagenome</name>
    <dbReference type="NCBI Taxonomy" id="412755"/>
    <lineage>
        <taxon>unclassified sequences</taxon>
        <taxon>metagenomes</taxon>
        <taxon>ecological metagenomes</taxon>
    </lineage>
</organism>
<sequence>MSGNPALMFDNIDAEMYGADLGYGYKLSDHFSLEGTLSYVRGKRDDEDDNLYRIAPLNNRLA</sequence>